<dbReference type="GO" id="GO:0005840">
    <property type="term" value="C:ribosome"/>
    <property type="evidence" value="ECO:0007669"/>
    <property type="project" value="UniProtKB-KW"/>
</dbReference>
<keyword evidence="2 4" id="KW-0689">Ribosomal protein</keyword>
<dbReference type="GO" id="GO:0005737">
    <property type="term" value="C:cytoplasm"/>
    <property type="evidence" value="ECO:0007669"/>
    <property type="project" value="UniProtKB-ARBA"/>
</dbReference>
<evidence type="ECO:0000256" key="1">
    <source>
        <dbReference type="ARBA" id="ARBA00008563"/>
    </source>
</evidence>
<dbReference type="GO" id="GO:1990904">
    <property type="term" value="C:ribonucleoprotein complex"/>
    <property type="evidence" value="ECO:0007669"/>
    <property type="project" value="UniProtKB-KW"/>
</dbReference>
<dbReference type="InterPro" id="IPR036164">
    <property type="entry name" value="bL21-like_sf"/>
</dbReference>
<dbReference type="HAMAP" id="MF_01363">
    <property type="entry name" value="Ribosomal_bL21"/>
    <property type="match status" value="1"/>
</dbReference>
<dbReference type="STRING" id="1802274.A3J58_01455"/>
<evidence type="ECO:0000256" key="3">
    <source>
        <dbReference type="ARBA" id="ARBA00023274"/>
    </source>
</evidence>
<accession>A0A1G2L0C4</accession>
<evidence type="ECO:0000256" key="4">
    <source>
        <dbReference type="HAMAP-Rule" id="MF_01363"/>
    </source>
</evidence>
<dbReference type="Proteomes" id="UP000178510">
    <property type="component" value="Unassembled WGS sequence"/>
</dbReference>
<dbReference type="PANTHER" id="PTHR21349:SF0">
    <property type="entry name" value="LARGE RIBOSOMAL SUBUNIT PROTEIN BL21M"/>
    <property type="match status" value="1"/>
</dbReference>
<keyword evidence="4 5" id="KW-0699">rRNA-binding</keyword>
<dbReference type="SUPFAM" id="SSF141091">
    <property type="entry name" value="L21p-like"/>
    <property type="match status" value="1"/>
</dbReference>
<organism evidence="6 7">
    <name type="scientific">Candidatus Sungbacteria bacterium RIFCSPHIGHO2_02_FULL_52_23</name>
    <dbReference type="NCBI Taxonomy" id="1802274"/>
    <lineage>
        <taxon>Bacteria</taxon>
        <taxon>Candidatus Sungiibacteriota</taxon>
    </lineage>
</organism>
<dbReference type="NCBIfam" id="TIGR00061">
    <property type="entry name" value="L21"/>
    <property type="match status" value="1"/>
</dbReference>
<comment type="subunit">
    <text evidence="4">Part of the 50S ribosomal subunit. Contacts protein L20.</text>
</comment>
<dbReference type="GO" id="GO:0003735">
    <property type="term" value="F:structural constituent of ribosome"/>
    <property type="evidence" value="ECO:0007669"/>
    <property type="project" value="InterPro"/>
</dbReference>
<dbReference type="GO" id="GO:0019843">
    <property type="term" value="F:rRNA binding"/>
    <property type="evidence" value="ECO:0007669"/>
    <property type="project" value="UniProtKB-UniRule"/>
</dbReference>
<dbReference type="Pfam" id="PF00829">
    <property type="entry name" value="Ribosomal_L21p"/>
    <property type="match status" value="1"/>
</dbReference>
<dbReference type="InterPro" id="IPR028909">
    <property type="entry name" value="bL21-like"/>
</dbReference>
<evidence type="ECO:0000256" key="5">
    <source>
        <dbReference type="RuleBase" id="RU000562"/>
    </source>
</evidence>
<comment type="function">
    <text evidence="4 5">This protein binds to 23S rRNA in the presence of protein L20.</text>
</comment>
<proteinExistence type="inferred from homology"/>
<evidence type="ECO:0000256" key="2">
    <source>
        <dbReference type="ARBA" id="ARBA00022980"/>
    </source>
</evidence>
<comment type="similarity">
    <text evidence="1 4 5">Belongs to the bacterial ribosomal protein bL21 family.</text>
</comment>
<reference evidence="6 7" key="1">
    <citation type="journal article" date="2016" name="Nat. Commun.">
        <title>Thousands of microbial genomes shed light on interconnected biogeochemical processes in an aquifer system.</title>
        <authorList>
            <person name="Anantharaman K."/>
            <person name="Brown C.T."/>
            <person name="Hug L.A."/>
            <person name="Sharon I."/>
            <person name="Castelle C.J."/>
            <person name="Probst A.J."/>
            <person name="Thomas B.C."/>
            <person name="Singh A."/>
            <person name="Wilkins M.J."/>
            <person name="Karaoz U."/>
            <person name="Brodie E.L."/>
            <person name="Williams K.H."/>
            <person name="Hubbard S.S."/>
            <person name="Banfield J.F."/>
        </authorList>
    </citation>
    <scope>NUCLEOTIDE SEQUENCE [LARGE SCALE GENOMIC DNA]</scope>
</reference>
<keyword evidence="4 5" id="KW-0694">RNA-binding</keyword>
<dbReference type="InterPro" id="IPR001787">
    <property type="entry name" value="Ribosomal_bL21"/>
</dbReference>
<dbReference type="EMBL" id="MHQM01000012">
    <property type="protein sequence ID" value="OHA04129.1"/>
    <property type="molecule type" value="Genomic_DNA"/>
</dbReference>
<name>A0A1G2L0C4_9BACT</name>
<keyword evidence="3 4" id="KW-0687">Ribonucleoprotein</keyword>
<dbReference type="PANTHER" id="PTHR21349">
    <property type="entry name" value="50S RIBOSOMAL PROTEIN L21"/>
    <property type="match status" value="1"/>
</dbReference>
<gene>
    <name evidence="4" type="primary">rplU</name>
    <name evidence="6" type="ORF">A3J58_01455</name>
</gene>
<protein>
    <recommendedName>
        <fullName evidence="4">Large ribosomal subunit protein bL21</fullName>
    </recommendedName>
</protein>
<sequence length="104" mass="11721">MKFAVVKTGGKQYLVRQGQRLKIEKLEAEEGATLSLDDVLIVVDGDSMMLGTPNVAGARVEAKVLKQARSRKVIVFKYRPKARSRVKRGHRQHFTEVEITKITN</sequence>
<evidence type="ECO:0000313" key="6">
    <source>
        <dbReference type="EMBL" id="OHA04129.1"/>
    </source>
</evidence>
<evidence type="ECO:0000313" key="7">
    <source>
        <dbReference type="Proteomes" id="UP000178510"/>
    </source>
</evidence>
<dbReference type="GO" id="GO:0006412">
    <property type="term" value="P:translation"/>
    <property type="evidence" value="ECO:0007669"/>
    <property type="project" value="UniProtKB-UniRule"/>
</dbReference>
<comment type="caution">
    <text evidence="6">The sequence shown here is derived from an EMBL/GenBank/DDBJ whole genome shotgun (WGS) entry which is preliminary data.</text>
</comment>
<dbReference type="AlphaFoldDB" id="A0A1G2L0C4"/>